<dbReference type="GO" id="GO:0005524">
    <property type="term" value="F:ATP binding"/>
    <property type="evidence" value="ECO:0007669"/>
    <property type="project" value="InterPro"/>
</dbReference>
<dbReference type="InterPro" id="IPR020958">
    <property type="entry name" value="DUF3686"/>
</dbReference>
<dbReference type="InterPro" id="IPR003593">
    <property type="entry name" value="AAA+_ATPase"/>
</dbReference>
<feature type="compositionally biased region" description="Basic residues" evidence="2">
    <location>
        <begin position="1691"/>
        <end position="1700"/>
    </location>
</feature>
<sequence length="1712" mass="192028">MSDQQQLEGGAYEVIRGRMEKHGAVLQERIDSLNAARKDIFGAVDPALIATERVSTEHNCVSRDMVSIGANRFLFGYNIQFGLKQTTDPDDVFACYDFEPESHTFTKVDLATVLGGDFPTDFQYIYKYYKEATFVKFMVIGAHLYMGMRIGKGLDDIKTFKWLLKGGGELEYLGNRFDHEYKFPQQQEFDWVRAHRDMQRPGEHPHISIEDRIFVETVGGDLTVKIEDNTASGHGIYQEDVTDRDQTLDDAEIFYAIVGPLILLKILPYREEFYRYLVYNEKTQTVHRLDSIGHSCVLLPDDHGIIFSNGYLLLSGESKTFDHGLDDMRFDKRIASANGEDTLYVFYNRSSGDYVLLSYNLIERSVDTPIICSGYSLFPDGKLLYFRSEDGAQKHHVIQVWQTPYLDEDFSATVTDENNSFLFKLGNADIVRCMAECREVLNLLGKEDSYAGLYLDLVKKTGDINDTYFWLSKDEAFKLSEPLREINAAANSAINEFEKVVRLRESTAESTQEIQEQVQTLLRQVEHSPPDDIQGYVHQLSSLRTLRGDIIGLRDLRYVDLETVATLEQQVVEATETVSNKTVKFLLTPEALNPYKAAVDEQKKAIAKLKKVTEADESSERLDEAGAELEMLIDVVSNLKIEDATQTTAIIDSISGIYSTLNAVRAELKNKRQSLAKAEGTAQFGAQMKLLGQAVVNFLDLCDDPQKCDEYLTKVMVQIEELEGKFAEFDEYAEELAAKREEVYDAFETRKTSLLEKRNQRAANLVKSAERVLSGISKRAEGFKEINEINGYFAGDLMISKVRDIIEQLEGLGDSVKAADIQTQLKTLKEDAVRQLKDRKELFVDGQNIIQFGKHKFSVNTQELELSIVPRDGHMCFHLAGTDFFEPITDPTFLSTRAIWDQEVISENKAVYRAEYLAYQYLRSAGFQPASKKTGNAADQNLQSSILSLESLQQFAASRYTEGYTKGVHDHDAFKILQALIPIHNEIGLLKYSPATRAAAILFWNTWDSPEKTTLAQQLASHAAIRKSGFTTGTDSQVYIAQLQSAFEASHSPLITDHGSLSTGVATYLYEQLSAGTAFVVSPEADQIITHFKKSLTAKSAKGAEKAYEESIANLTGQAKYRTILDWLQSTESQSDSSPTDHRSLHTDYLREAAAHVTSGNPEKMAVHHVTVTAEIPGLLGSHSVIQEGEYHLHYNTFIDKLSQFEAESVPTYRAYLKSKHELTEAKRADMRLSEFKARVMSSFVRNKLLNDVYLPMIGDNLAKQMGTAGADTRTDRMGLLLLISPPGYGKTTLMEYVADRLGLTFMKINGPAIGHAVTSLDPNEAPNASAKEEVEKLNLALEMGDNVMLYLDDIQHCNPEFLQKFISLCDGQRKIEGVYNGQAKTYDLRGKKVSVVMAGNPYTESGGKFQIPDMLANRADTYNLGDIIGSNADSFKASYIENSLTSNSVLSKLASRSQKDVYAVMRIATTGSQEGIDFEGNYTPAEIEEFVQTTKHLYTVRDTILRVNLEYIRSAAQEDAYRTEPAFKLQGSYRNMNRIAEKVLPMMTHEEVRELVIDHYENESQTLTTGAEANLLKFKEMENILTPAEEQRWAQIKKDFNKNKLLGGAGENDPIARVVAQLTQFNDGLESIRDGITTAGTNYSQPQSLAKDTISQLEKIISGLRAVPVEVDINLIADQSDGVEDLEKVSRKKTAKKKSPIQIKPDVKQGE</sequence>
<dbReference type="InterPro" id="IPR027417">
    <property type="entry name" value="P-loop_NTPase"/>
</dbReference>
<evidence type="ECO:0000256" key="1">
    <source>
        <dbReference type="SAM" id="Coils"/>
    </source>
</evidence>
<dbReference type="Pfam" id="PF25472">
    <property type="entry name" value="DUF7902"/>
    <property type="match status" value="1"/>
</dbReference>
<dbReference type="InterPro" id="IPR003959">
    <property type="entry name" value="ATPase_AAA_core"/>
</dbReference>
<feature type="region of interest" description="Disordered" evidence="2">
    <location>
        <begin position="1687"/>
        <end position="1712"/>
    </location>
</feature>
<reference evidence="4" key="1">
    <citation type="submission" date="2024-07" db="EMBL/GenBank/DDBJ databases">
        <title>Complete genome sequence of Verrucomicrobiaceae bacterium NT6N.</title>
        <authorList>
            <person name="Huang C."/>
            <person name="Takami H."/>
            <person name="Hamasaki K."/>
        </authorList>
    </citation>
    <scope>NUCLEOTIDE SEQUENCE</scope>
    <source>
        <strain evidence="4">NT6N</strain>
    </source>
</reference>
<accession>A0AAT9FKF5</accession>
<dbReference type="Pfam" id="PF00004">
    <property type="entry name" value="AAA"/>
    <property type="match status" value="1"/>
</dbReference>
<protein>
    <recommendedName>
        <fullName evidence="3">AAA+ ATPase domain-containing protein</fullName>
    </recommendedName>
</protein>
<name>A0AAT9FKF5_9BACT</name>
<evidence type="ECO:0000256" key="2">
    <source>
        <dbReference type="SAM" id="MobiDB-lite"/>
    </source>
</evidence>
<feature type="coiled-coil region" evidence="1">
    <location>
        <begin position="622"/>
        <end position="681"/>
    </location>
</feature>
<keyword evidence="1" id="KW-0175">Coiled coil</keyword>
<dbReference type="SMART" id="SM00382">
    <property type="entry name" value="AAA"/>
    <property type="match status" value="1"/>
</dbReference>
<dbReference type="InterPro" id="IPR057224">
    <property type="entry name" value="DUF7902"/>
</dbReference>
<evidence type="ECO:0000313" key="4">
    <source>
        <dbReference type="EMBL" id="BDS06455.1"/>
    </source>
</evidence>
<dbReference type="Pfam" id="PF12458">
    <property type="entry name" value="DUF3686"/>
    <property type="match status" value="1"/>
</dbReference>
<proteinExistence type="predicted"/>
<evidence type="ECO:0000259" key="3">
    <source>
        <dbReference type="SMART" id="SM00382"/>
    </source>
</evidence>
<organism evidence="4">
    <name type="scientific">Oceaniferula spumae</name>
    <dbReference type="NCBI Taxonomy" id="2979115"/>
    <lineage>
        <taxon>Bacteria</taxon>
        <taxon>Pseudomonadati</taxon>
        <taxon>Verrucomicrobiota</taxon>
        <taxon>Verrucomicrobiia</taxon>
        <taxon>Verrucomicrobiales</taxon>
        <taxon>Verrucomicrobiaceae</taxon>
        <taxon>Oceaniferula</taxon>
    </lineage>
</organism>
<dbReference type="GO" id="GO:0016887">
    <property type="term" value="F:ATP hydrolysis activity"/>
    <property type="evidence" value="ECO:0007669"/>
    <property type="project" value="InterPro"/>
</dbReference>
<dbReference type="KEGG" id="osu:NT6N_14950"/>
<gene>
    <name evidence="4" type="ORF">NT6N_14950</name>
</gene>
<feature type="domain" description="AAA+ ATPase" evidence="3">
    <location>
        <begin position="1277"/>
        <end position="1430"/>
    </location>
</feature>
<dbReference type="Gene3D" id="3.40.50.300">
    <property type="entry name" value="P-loop containing nucleotide triphosphate hydrolases"/>
    <property type="match status" value="1"/>
</dbReference>
<dbReference type="SUPFAM" id="SSF52540">
    <property type="entry name" value="P-loop containing nucleoside triphosphate hydrolases"/>
    <property type="match status" value="1"/>
</dbReference>
<dbReference type="EMBL" id="AP026866">
    <property type="protein sequence ID" value="BDS06455.1"/>
    <property type="molecule type" value="Genomic_DNA"/>
</dbReference>